<sequence length="357" mass="38232">MTPVGDDAGGDAFPCPGMKVGLAMTMADDDDDFLFQDDEDEDAGEESELIPGMPPWQVLIVDDDPEVHAMTRLVMRKFAFQGRGLAFVSAYSAAEALHILRGEHDIAMILLDVVMESDDAGLKLVPRIRDELGNRAVRIILRTGQPGQAPEDAVIAGYDVNDYKAKTELTARKLVTATITALRAYHHIRTLERSCIGLERVAGLGLCQMALSGPSSAAGAALDQIAEVLEQPADGLFCVMYGADRLSARILAGRGRYQDAAGHPLATVADTGALANALRSPGDLRHDFANDAMTLAWPLTGPAGEGGNPHAGAVAMLHLHLVRPLDEIERRLALLLMMRIADALVTAWALEQARDPA</sequence>
<name>A0A560HH08_9PROT</name>
<protein>
    <submittedName>
        <fullName evidence="3">Response regulator receiver domain-containing protein</fullName>
    </submittedName>
</protein>
<dbReference type="InterPro" id="IPR011006">
    <property type="entry name" value="CheY-like_superfamily"/>
</dbReference>
<dbReference type="InterPro" id="IPR021800">
    <property type="entry name" value="DUF3369"/>
</dbReference>
<evidence type="ECO:0000259" key="2">
    <source>
        <dbReference type="PROSITE" id="PS50110"/>
    </source>
</evidence>
<dbReference type="PROSITE" id="PS50110">
    <property type="entry name" value="RESPONSE_REGULATORY"/>
    <property type="match status" value="1"/>
</dbReference>
<dbReference type="Pfam" id="PF00072">
    <property type="entry name" value="Response_reg"/>
    <property type="match status" value="1"/>
</dbReference>
<dbReference type="AlphaFoldDB" id="A0A560HH08"/>
<dbReference type="Gene3D" id="3.40.50.2300">
    <property type="match status" value="1"/>
</dbReference>
<keyword evidence="1" id="KW-0597">Phosphoprotein</keyword>
<dbReference type="SMART" id="SM00448">
    <property type="entry name" value="REC"/>
    <property type="match status" value="1"/>
</dbReference>
<dbReference type="EMBL" id="VITR01000001">
    <property type="protein sequence ID" value="TWB45715.1"/>
    <property type="molecule type" value="Genomic_DNA"/>
</dbReference>
<keyword evidence="4" id="KW-1185">Reference proteome</keyword>
<feature type="domain" description="Response regulatory" evidence="2">
    <location>
        <begin position="57"/>
        <end position="181"/>
    </location>
</feature>
<dbReference type="Proteomes" id="UP000315751">
    <property type="component" value="Unassembled WGS sequence"/>
</dbReference>
<organism evidence="3 4">
    <name type="scientific">Nitrospirillum amazonense</name>
    <dbReference type="NCBI Taxonomy" id="28077"/>
    <lineage>
        <taxon>Bacteria</taxon>
        <taxon>Pseudomonadati</taxon>
        <taxon>Pseudomonadota</taxon>
        <taxon>Alphaproteobacteria</taxon>
        <taxon>Rhodospirillales</taxon>
        <taxon>Azospirillaceae</taxon>
        <taxon>Nitrospirillum</taxon>
    </lineage>
</organism>
<evidence type="ECO:0000256" key="1">
    <source>
        <dbReference type="PROSITE-ProRule" id="PRU00169"/>
    </source>
</evidence>
<dbReference type="InterPro" id="IPR001789">
    <property type="entry name" value="Sig_transdc_resp-reg_receiver"/>
</dbReference>
<feature type="modified residue" description="4-aspartylphosphate" evidence="1">
    <location>
        <position position="112"/>
    </location>
</feature>
<gene>
    <name evidence="3" type="ORF">FBZ90_10147</name>
</gene>
<accession>A0A560HH08</accession>
<evidence type="ECO:0000313" key="4">
    <source>
        <dbReference type="Proteomes" id="UP000315751"/>
    </source>
</evidence>
<comment type="caution">
    <text evidence="3">The sequence shown here is derived from an EMBL/GenBank/DDBJ whole genome shotgun (WGS) entry which is preliminary data.</text>
</comment>
<dbReference type="Pfam" id="PF11849">
    <property type="entry name" value="DUF3369"/>
    <property type="match status" value="1"/>
</dbReference>
<proteinExistence type="predicted"/>
<dbReference type="GO" id="GO:0000160">
    <property type="term" value="P:phosphorelay signal transduction system"/>
    <property type="evidence" value="ECO:0007669"/>
    <property type="project" value="InterPro"/>
</dbReference>
<dbReference type="SUPFAM" id="SSF52172">
    <property type="entry name" value="CheY-like"/>
    <property type="match status" value="1"/>
</dbReference>
<reference evidence="3 4" key="1">
    <citation type="submission" date="2019-06" db="EMBL/GenBank/DDBJ databases">
        <title>Genomic Encyclopedia of Type Strains, Phase IV (KMG-V): Genome sequencing to study the core and pangenomes of soil and plant-associated prokaryotes.</title>
        <authorList>
            <person name="Whitman W."/>
        </authorList>
    </citation>
    <scope>NUCLEOTIDE SEQUENCE [LARGE SCALE GENOMIC DNA]</scope>
    <source>
        <strain evidence="3 4">BR 11622</strain>
    </source>
</reference>
<evidence type="ECO:0000313" key="3">
    <source>
        <dbReference type="EMBL" id="TWB45715.1"/>
    </source>
</evidence>